<name>A0A8J6HAI1_TENMO</name>
<reference evidence="2" key="1">
    <citation type="journal article" date="2020" name="J Insects Food Feed">
        <title>The yellow mealworm (Tenebrio molitor) genome: a resource for the emerging insects as food and feed industry.</title>
        <authorList>
            <person name="Eriksson T."/>
            <person name="Andere A."/>
            <person name="Kelstrup H."/>
            <person name="Emery V."/>
            <person name="Picard C."/>
        </authorList>
    </citation>
    <scope>NUCLEOTIDE SEQUENCE</scope>
    <source>
        <strain evidence="2">Stoneville</strain>
        <tissue evidence="2">Whole head</tissue>
    </source>
</reference>
<evidence type="ECO:0000313" key="3">
    <source>
        <dbReference type="Proteomes" id="UP000719412"/>
    </source>
</evidence>
<dbReference type="AlphaFoldDB" id="A0A8J6HAI1"/>
<evidence type="ECO:0000313" key="2">
    <source>
        <dbReference type="EMBL" id="KAH0810731.1"/>
    </source>
</evidence>
<dbReference type="EMBL" id="JABDTM020027305">
    <property type="protein sequence ID" value="KAH0810731.1"/>
    <property type="molecule type" value="Genomic_DNA"/>
</dbReference>
<feature type="region of interest" description="Disordered" evidence="1">
    <location>
        <begin position="156"/>
        <end position="183"/>
    </location>
</feature>
<dbReference type="Proteomes" id="UP000719412">
    <property type="component" value="Unassembled WGS sequence"/>
</dbReference>
<comment type="caution">
    <text evidence="2">The sequence shown here is derived from an EMBL/GenBank/DDBJ whole genome shotgun (WGS) entry which is preliminary data.</text>
</comment>
<accession>A0A8J6HAI1</accession>
<evidence type="ECO:0000256" key="1">
    <source>
        <dbReference type="SAM" id="MobiDB-lite"/>
    </source>
</evidence>
<organism evidence="2 3">
    <name type="scientific">Tenebrio molitor</name>
    <name type="common">Yellow mealworm beetle</name>
    <dbReference type="NCBI Taxonomy" id="7067"/>
    <lineage>
        <taxon>Eukaryota</taxon>
        <taxon>Metazoa</taxon>
        <taxon>Ecdysozoa</taxon>
        <taxon>Arthropoda</taxon>
        <taxon>Hexapoda</taxon>
        <taxon>Insecta</taxon>
        <taxon>Pterygota</taxon>
        <taxon>Neoptera</taxon>
        <taxon>Endopterygota</taxon>
        <taxon>Coleoptera</taxon>
        <taxon>Polyphaga</taxon>
        <taxon>Cucujiformia</taxon>
        <taxon>Tenebrionidae</taxon>
        <taxon>Tenebrio</taxon>
    </lineage>
</organism>
<sequence length="341" mass="39265">MVYGFVFEKEKIGNNMGPIMVLWGVRDSEDFFPFPSGFLDERDAVKVFQEMLSTKMCFFFQLDSERPNSSFLGNTCPVVYKIFSTQRTRHGQVVEFSQHGRHPPTLPTKPSPPSKFHRFVTDSPPTERTVSHLLLLLFVRADERYSTTKNIHRQQLIEKPKVAEEGETEKKEKTAAKNGSRRRPTADRQAFFCILSGRVAIETIKNLTSCFIHHLHVPRRRATVEGERVRRSNLNKNWLLNNIQCFRIATEAGRGGDGLGFDDKFICGGSVRRKRKGVAARWRASREDFLMRDVVLRNSEEFFEGRNVARCGYQHAVVACFEEKATPFVVPDDEQQCTRIR</sequence>
<proteinExistence type="predicted"/>
<gene>
    <name evidence="2" type="ORF">GEV33_012060</name>
</gene>
<keyword evidence="3" id="KW-1185">Reference proteome</keyword>
<feature type="compositionally biased region" description="Basic and acidic residues" evidence="1">
    <location>
        <begin position="156"/>
        <end position="175"/>
    </location>
</feature>
<protein>
    <submittedName>
        <fullName evidence="2">Uncharacterized protein</fullName>
    </submittedName>
</protein>
<reference evidence="2" key="2">
    <citation type="submission" date="2021-08" db="EMBL/GenBank/DDBJ databases">
        <authorList>
            <person name="Eriksson T."/>
        </authorList>
    </citation>
    <scope>NUCLEOTIDE SEQUENCE</scope>
    <source>
        <strain evidence="2">Stoneville</strain>
        <tissue evidence="2">Whole head</tissue>
    </source>
</reference>